<keyword evidence="3" id="KW-1185">Reference proteome</keyword>
<proteinExistence type="predicted"/>
<dbReference type="InterPro" id="IPR013022">
    <property type="entry name" value="Xyl_isomerase-like_TIM-brl"/>
</dbReference>
<dbReference type="GO" id="GO:0016853">
    <property type="term" value="F:isomerase activity"/>
    <property type="evidence" value="ECO:0007669"/>
    <property type="project" value="UniProtKB-KW"/>
</dbReference>
<keyword evidence="2" id="KW-0413">Isomerase</keyword>
<sequence length="311" mass="35571">MAPRLNVCTSILSRFTFPDVIDIVLASGYSGIELRVSDDYHKSFKQLENRGKFSKRQMEKVGLEIPILNTYIPINEEEKVDRLLNICQKSQIPKVRLVLPRSCQASVAKLAKTKEIIPSYDAKKTPDILIKSVQETLRILELKAYKAGVKILLELHWGTVMSSFSSAYFLTQDLNPNCIGITFDPANMIVEGKEDWEFGLQLISSHLDNVHVKNVRWQPTHQGWEWDWSPAIKGMVNWGELIFLLSQNGYYGDYSIEDFLVPNDNKEQAITYLKWLNAEFSELLDYFSVPEISKPQVLPSLMNSDLAPQLI</sequence>
<accession>A0A401IHG7</accession>
<dbReference type="PANTHER" id="PTHR12110">
    <property type="entry name" value="HYDROXYPYRUVATE ISOMERASE"/>
    <property type="match status" value="1"/>
</dbReference>
<comment type="caution">
    <text evidence="2">The sequence shown here is derived from an EMBL/GenBank/DDBJ whole genome shotgun (WGS) entry which is preliminary data.</text>
</comment>
<dbReference type="EMBL" id="BDQK01000013">
    <property type="protein sequence ID" value="GBF80737.1"/>
    <property type="molecule type" value="Genomic_DNA"/>
</dbReference>
<dbReference type="Gene3D" id="3.20.20.150">
    <property type="entry name" value="Divalent-metal-dependent TIM barrel enzymes"/>
    <property type="match status" value="1"/>
</dbReference>
<evidence type="ECO:0000259" key="1">
    <source>
        <dbReference type="Pfam" id="PF01261"/>
    </source>
</evidence>
<dbReference type="OrthoDB" id="104997at2"/>
<dbReference type="Pfam" id="PF01261">
    <property type="entry name" value="AP_endonuc_2"/>
    <property type="match status" value="1"/>
</dbReference>
<dbReference type="RefSeq" id="WP_124970418.1">
    <property type="nucleotide sequence ID" value="NZ_BDQK01000013.1"/>
</dbReference>
<evidence type="ECO:0000313" key="2">
    <source>
        <dbReference type="EMBL" id="GBF80737.1"/>
    </source>
</evidence>
<gene>
    <name evidence="2" type="ORF">AsFPU1_2142</name>
</gene>
<dbReference type="PANTHER" id="PTHR12110:SF21">
    <property type="entry name" value="XYLOSE ISOMERASE-LIKE TIM BARREL DOMAIN-CONTAINING PROTEIN"/>
    <property type="match status" value="1"/>
</dbReference>
<dbReference type="SUPFAM" id="SSF51658">
    <property type="entry name" value="Xylose isomerase-like"/>
    <property type="match status" value="1"/>
</dbReference>
<name>A0A401IHG7_APHSA</name>
<evidence type="ECO:0000313" key="3">
    <source>
        <dbReference type="Proteomes" id="UP000287247"/>
    </source>
</evidence>
<reference evidence="3" key="1">
    <citation type="submission" date="2017-05" db="EMBL/GenBank/DDBJ databases">
        <title>Physiological properties and genetic analysis related to exopolysaccharide production of fresh-water unicellular cyanobacterium Aphanothece sacrum, Suizenji Nori, that has been cultured as a food source in Japan.</title>
        <authorList>
            <person name="Kanesaki Y."/>
            <person name="Yoshikawa S."/>
            <person name="Ohki K."/>
        </authorList>
    </citation>
    <scope>NUCLEOTIDE SEQUENCE [LARGE SCALE GENOMIC DNA]</scope>
    <source>
        <strain evidence="3">FPU1</strain>
    </source>
</reference>
<protein>
    <submittedName>
        <fullName evidence="2">Xylose isomerase</fullName>
    </submittedName>
</protein>
<dbReference type="AlphaFoldDB" id="A0A401IHG7"/>
<organism evidence="2 3">
    <name type="scientific">Aphanothece sacrum FPU1</name>
    <dbReference type="NCBI Taxonomy" id="1920663"/>
    <lineage>
        <taxon>Bacteria</taxon>
        <taxon>Bacillati</taxon>
        <taxon>Cyanobacteriota</taxon>
        <taxon>Cyanophyceae</taxon>
        <taxon>Oscillatoriophycideae</taxon>
        <taxon>Chroococcales</taxon>
        <taxon>Aphanothecaceae</taxon>
        <taxon>Aphanothece</taxon>
    </lineage>
</organism>
<dbReference type="InterPro" id="IPR036237">
    <property type="entry name" value="Xyl_isomerase-like_sf"/>
</dbReference>
<feature type="domain" description="Xylose isomerase-like TIM barrel" evidence="1">
    <location>
        <begin position="22"/>
        <end position="277"/>
    </location>
</feature>
<dbReference type="Proteomes" id="UP000287247">
    <property type="component" value="Unassembled WGS sequence"/>
</dbReference>
<dbReference type="InterPro" id="IPR050312">
    <property type="entry name" value="IolE/XylAMocC-like"/>
</dbReference>